<comment type="similarity">
    <text evidence="2">Belongs to the PduL family.</text>
</comment>
<dbReference type="PANTHER" id="PTHR39453">
    <property type="entry name" value="PHOSPHATE PROPANOYLTRANSFERASE"/>
    <property type="match status" value="1"/>
</dbReference>
<evidence type="ECO:0000256" key="7">
    <source>
        <dbReference type="ARBA" id="ARBA00022833"/>
    </source>
</evidence>
<evidence type="ECO:0000256" key="2">
    <source>
        <dbReference type="ARBA" id="ARBA00007342"/>
    </source>
</evidence>
<organism evidence="13 14">
    <name type="scientific">Heliorestis convoluta</name>
    <dbReference type="NCBI Taxonomy" id="356322"/>
    <lineage>
        <taxon>Bacteria</taxon>
        <taxon>Bacillati</taxon>
        <taxon>Bacillota</taxon>
        <taxon>Clostridia</taxon>
        <taxon>Eubacteriales</taxon>
        <taxon>Heliobacteriaceae</taxon>
        <taxon>Heliorestis</taxon>
    </lineage>
</organism>
<evidence type="ECO:0000256" key="12">
    <source>
        <dbReference type="ARBA" id="ARBA00047589"/>
    </source>
</evidence>
<dbReference type="AlphaFoldDB" id="A0A5Q2N099"/>
<keyword evidence="14" id="KW-1185">Reference proteome</keyword>
<reference evidence="14" key="1">
    <citation type="submission" date="2019-11" db="EMBL/GenBank/DDBJ databases">
        <title>Genome sequence of Heliorestis convoluta strain HH, an alkaliphilic and minimalistic phototrophic bacterium from a soda lake in Egypt.</title>
        <authorList>
            <person name="Dewey E.D."/>
            <person name="Stokes L.M."/>
            <person name="Burchell B.M."/>
            <person name="Shaffer K.N."/>
            <person name="Huntington A.M."/>
            <person name="Baker J.M."/>
            <person name="Nadendla S."/>
            <person name="Giglio M.G."/>
            <person name="Touchman J.W."/>
            <person name="Blankenship R.E."/>
            <person name="Madigan M.T."/>
            <person name="Sattley W.M."/>
        </authorList>
    </citation>
    <scope>NUCLEOTIDE SEQUENCE [LARGE SCALE GENOMIC DNA]</scope>
    <source>
        <strain evidence="14">HH</strain>
    </source>
</reference>
<dbReference type="Pfam" id="PF06130">
    <property type="entry name" value="PTAC"/>
    <property type="match status" value="1"/>
</dbReference>
<dbReference type="PANTHER" id="PTHR39453:SF1">
    <property type="entry name" value="PHOSPHATE PROPANOYLTRANSFERASE"/>
    <property type="match status" value="1"/>
</dbReference>
<keyword evidence="6" id="KW-0479">Metal-binding</keyword>
<comment type="cofactor">
    <cofactor evidence="1">
        <name>Zn(2+)</name>
        <dbReference type="ChEBI" id="CHEBI:29105"/>
    </cofactor>
</comment>
<keyword evidence="5 13" id="KW-0808">Transferase</keyword>
<dbReference type="NCBIfam" id="NF011652">
    <property type="entry name" value="PRK15070.1"/>
    <property type="match status" value="1"/>
</dbReference>
<evidence type="ECO:0000256" key="6">
    <source>
        <dbReference type="ARBA" id="ARBA00022723"/>
    </source>
</evidence>
<sequence length="241" mass="26996">MPVLISTGVSARHIHLSPEHLEALFGQDYALTPKRELSIPGQYLCKERLRIEGPKGSMDNVAIIGPTRFRTQIEITSSDGIKLGVNPPIRLSGDLDGSEPVTLVGPKGKLELDEGLIVAMRHIHMTEQNATELGFRHKDYAMVIVPGPRSLVFDHVVVRVSPENVATELHIDTDEANTASLKTGDKVNLLRINDKKIRIERLINMFDERQMKLIEACVANIVEEERRKVSQMEDILARLRN</sequence>
<gene>
    <name evidence="13" type="ORF">FTV88_0770</name>
</gene>
<dbReference type="Proteomes" id="UP000366051">
    <property type="component" value="Chromosome"/>
</dbReference>
<name>A0A5Q2N099_9FIRM</name>
<dbReference type="GO" id="GO:0046872">
    <property type="term" value="F:metal ion binding"/>
    <property type="evidence" value="ECO:0007669"/>
    <property type="project" value="UniProtKB-KW"/>
</dbReference>
<dbReference type="KEGG" id="hcv:FTV88_0770"/>
<proteinExistence type="inferred from homology"/>
<evidence type="ECO:0000256" key="10">
    <source>
        <dbReference type="ARBA" id="ARBA00030939"/>
    </source>
</evidence>
<accession>A0A5Q2N099</accession>
<evidence type="ECO:0000256" key="3">
    <source>
        <dbReference type="ARBA" id="ARBA00012206"/>
    </source>
</evidence>
<dbReference type="EMBL" id="CP045875">
    <property type="protein sequence ID" value="QGG46946.1"/>
    <property type="molecule type" value="Genomic_DNA"/>
</dbReference>
<evidence type="ECO:0000256" key="8">
    <source>
        <dbReference type="ARBA" id="ARBA00023315"/>
    </source>
</evidence>
<dbReference type="InterPro" id="IPR008300">
    <property type="entry name" value="PTAC"/>
</dbReference>
<evidence type="ECO:0000256" key="1">
    <source>
        <dbReference type="ARBA" id="ARBA00001947"/>
    </source>
</evidence>
<evidence type="ECO:0000256" key="9">
    <source>
        <dbReference type="ARBA" id="ARBA00030044"/>
    </source>
</evidence>
<evidence type="ECO:0000256" key="4">
    <source>
        <dbReference type="ARBA" id="ARBA00020837"/>
    </source>
</evidence>
<evidence type="ECO:0000256" key="11">
    <source>
        <dbReference type="ARBA" id="ARBA00033077"/>
    </source>
</evidence>
<keyword evidence="7" id="KW-0862">Zinc</keyword>
<dbReference type="EC" id="2.3.1.222" evidence="3"/>
<evidence type="ECO:0000256" key="5">
    <source>
        <dbReference type="ARBA" id="ARBA00022679"/>
    </source>
</evidence>
<keyword evidence="8 13" id="KW-0012">Acyltransferase</keyword>
<evidence type="ECO:0000313" key="14">
    <source>
        <dbReference type="Proteomes" id="UP000366051"/>
    </source>
</evidence>
<protein>
    <recommendedName>
        <fullName evidence="4">Phosphate propanoyltransferase</fullName>
        <ecNumber evidence="3">2.3.1.222</ecNumber>
    </recommendedName>
    <alternativeName>
        <fullName evidence="10">Phosphate acyltransferase PduL</fullName>
    </alternativeName>
    <alternativeName>
        <fullName evidence="9">Phosphotransacylase PduL</fullName>
    </alternativeName>
    <alternativeName>
        <fullName evidence="11">Propanediol utilization protein PduL</fullName>
    </alternativeName>
</protein>
<evidence type="ECO:0000313" key="13">
    <source>
        <dbReference type="EMBL" id="QGG46946.1"/>
    </source>
</evidence>
<dbReference type="GO" id="GO:0016747">
    <property type="term" value="F:acyltransferase activity, transferring groups other than amino-acyl groups"/>
    <property type="evidence" value="ECO:0007669"/>
    <property type="project" value="InterPro"/>
</dbReference>
<comment type="catalytic activity">
    <reaction evidence="12">
        <text>propanoyl-CoA + phosphate = propanoyl phosphate + CoA</text>
        <dbReference type="Rhea" id="RHEA:28046"/>
        <dbReference type="ChEBI" id="CHEBI:43474"/>
        <dbReference type="ChEBI" id="CHEBI:57287"/>
        <dbReference type="ChEBI" id="CHEBI:57392"/>
        <dbReference type="ChEBI" id="CHEBI:58933"/>
        <dbReference type="EC" id="2.3.1.222"/>
    </reaction>
</comment>